<evidence type="ECO:0000256" key="5">
    <source>
        <dbReference type="SAM" id="MobiDB-lite"/>
    </source>
</evidence>
<accession>A0A1H9MS41</accession>
<reference evidence="7" key="1">
    <citation type="submission" date="2016-10" db="EMBL/GenBank/DDBJ databases">
        <authorList>
            <person name="Varghese N."/>
            <person name="Submissions S."/>
        </authorList>
    </citation>
    <scope>NUCLEOTIDE SEQUENCE [LARGE SCALE GENOMIC DNA]</scope>
    <source>
        <strain evidence="7">CGMCC 4.6856</strain>
    </source>
</reference>
<dbReference type="Pfam" id="PF04079">
    <property type="entry name" value="SMC_ScpB"/>
    <property type="match status" value="1"/>
</dbReference>
<dbReference type="Gene3D" id="1.10.10.10">
    <property type="entry name" value="Winged helix-like DNA-binding domain superfamily/Winged helix DNA-binding domain"/>
    <property type="match status" value="2"/>
</dbReference>
<gene>
    <name evidence="6" type="ORF">SAMN05421756_11128</name>
</gene>
<dbReference type="SUPFAM" id="SSF46785">
    <property type="entry name" value="Winged helix' DNA-binding domain"/>
    <property type="match status" value="2"/>
</dbReference>
<evidence type="ECO:0000313" key="7">
    <source>
        <dbReference type="Proteomes" id="UP000198504"/>
    </source>
</evidence>
<dbReference type="GO" id="GO:0051304">
    <property type="term" value="P:chromosome separation"/>
    <property type="evidence" value="ECO:0007669"/>
    <property type="project" value="InterPro"/>
</dbReference>
<dbReference type="STRING" id="1036181.SAMN05421756_11128"/>
<dbReference type="GO" id="GO:0051301">
    <property type="term" value="P:cell division"/>
    <property type="evidence" value="ECO:0007669"/>
    <property type="project" value="UniProtKB-KW"/>
</dbReference>
<keyword evidence="4" id="KW-0131">Cell cycle</keyword>
<keyword evidence="1" id="KW-0963">Cytoplasm</keyword>
<evidence type="ECO:0000256" key="3">
    <source>
        <dbReference type="ARBA" id="ARBA00022829"/>
    </source>
</evidence>
<proteinExistence type="predicted"/>
<keyword evidence="7" id="KW-1185">Reference proteome</keyword>
<dbReference type="PANTHER" id="PTHR34298:SF2">
    <property type="entry name" value="SEGREGATION AND CONDENSATION PROTEIN B"/>
    <property type="match status" value="1"/>
</dbReference>
<evidence type="ECO:0000256" key="2">
    <source>
        <dbReference type="ARBA" id="ARBA00022618"/>
    </source>
</evidence>
<dbReference type="AlphaFoldDB" id="A0A1H9MS41"/>
<organism evidence="6 7">
    <name type="scientific">Microlunatus flavus</name>
    <dbReference type="NCBI Taxonomy" id="1036181"/>
    <lineage>
        <taxon>Bacteria</taxon>
        <taxon>Bacillati</taxon>
        <taxon>Actinomycetota</taxon>
        <taxon>Actinomycetes</taxon>
        <taxon>Propionibacteriales</taxon>
        <taxon>Propionibacteriaceae</taxon>
        <taxon>Microlunatus</taxon>
    </lineage>
</organism>
<dbReference type="PIRSF" id="PIRSF019345">
    <property type="entry name" value="ScpB"/>
    <property type="match status" value="1"/>
</dbReference>
<feature type="region of interest" description="Disordered" evidence="5">
    <location>
        <begin position="194"/>
        <end position="218"/>
    </location>
</feature>
<dbReference type="EMBL" id="FOFA01000011">
    <property type="protein sequence ID" value="SER26235.1"/>
    <property type="molecule type" value="Genomic_DNA"/>
</dbReference>
<dbReference type="RefSeq" id="WP_091185891.1">
    <property type="nucleotide sequence ID" value="NZ_FOFA01000011.1"/>
</dbReference>
<keyword evidence="3" id="KW-0159">Chromosome partition</keyword>
<dbReference type="InterPro" id="IPR036390">
    <property type="entry name" value="WH_DNA-bd_sf"/>
</dbReference>
<dbReference type="PANTHER" id="PTHR34298">
    <property type="entry name" value="SEGREGATION AND CONDENSATION PROTEIN B"/>
    <property type="match status" value="1"/>
</dbReference>
<name>A0A1H9MS41_9ACTN</name>
<evidence type="ECO:0000313" key="6">
    <source>
        <dbReference type="EMBL" id="SER26235.1"/>
    </source>
</evidence>
<keyword evidence="2" id="KW-0132">Cell division</keyword>
<dbReference type="InterPro" id="IPR036388">
    <property type="entry name" value="WH-like_DNA-bd_sf"/>
</dbReference>
<dbReference type="InterPro" id="IPR005234">
    <property type="entry name" value="ScpB_csome_segregation"/>
</dbReference>
<dbReference type="OrthoDB" id="9806226at2"/>
<evidence type="ECO:0000256" key="4">
    <source>
        <dbReference type="ARBA" id="ARBA00023306"/>
    </source>
</evidence>
<dbReference type="Proteomes" id="UP000198504">
    <property type="component" value="Unassembled WGS sequence"/>
</dbReference>
<protein>
    <submittedName>
        <fullName evidence="6">Segregation and condensation protein B</fullName>
    </submittedName>
</protein>
<evidence type="ECO:0000256" key="1">
    <source>
        <dbReference type="ARBA" id="ARBA00022490"/>
    </source>
</evidence>
<sequence length="218" mass="22481">MSEPETETEVAPPSAAEVSGALEALLLLADEPTSELTLAEAVGAPEAVVLEALESLSAFYDETGRGFELRRVGGGWRYWTRVEHADVIAAHVVGGQTGRLSQAALETLAVIAYQQPVSRGRVAAIRGVNVDGVIRTLVARGLVEEAGHDAETGAAVFATTAAFLEKMGLGGLEDLPPLAPHLPEVAELEAELSALASPAPGPAPSGVPDADSDERTTA</sequence>